<sequence>MFPSRESSSLSLSLSLFACSLFFTSTSHATRSLGVCVSLSPSLSRLSSFLNFNRLMGLFKRWILCFLALNFFAPMPVSSKPSLSPEALARIPVDFLDLAKKPELADYMVGIRRRIHENPELGFEEFETSKLIRDELDHLGIHYKHPVAITGVVGYVGTGGPPFVAIRADMDALAMEEAVEWEHRSKVPGKMHACGHDAHVAMLLGAAKMLQEHRHELQGTVALIFQPAEEGHGGAKRMLDAGVLKDINAIFGIHVSGHYPIGTVALRAGPILAASGFFDAVISGKGGHAAIPQNSIDPILAASNVIVSLQHLVSREADPLDSQVVTIAKFQGGGAFNVIPDSVTIGGTFRAFSKESFIKLKQRIEEVITKQASVQRCNATVIFNEDEKPFYPVTVNNIELHEFFINVASDMLGALNIKEIPLLMGAEDFSFFAEAIPGYFFYVGMKNESQGPLEPGHSPRYKVNEKALPYGAALHASLATRYLLENQLESKLSKGNFHDEL</sequence>
<dbReference type="EMBL" id="JARPOI010000004">
    <property type="protein sequence ID" value="KAJ9183859.1"/>
    <property type="molecule type" value="Genomic_DNA"/>
</dbReference>
<dbReference type="Pfam" id="PF01546">
    <property type="entry name" value="Peptidase_M20"/>
    <property type="match status" value="1"/>
</dbReference>
<organism evidence="6 7">
    <name type="scientific">Hevea brasiliensis</name>
    <name type="common">Para rubber tree</name>
    <name type="synonym">Siphonia brasiliensis</name>
    <dbReference type="NCBI Taxonomy" id="3981"/>
    <lineage>
        <taxon>Eukaryota</taxon>
        <taxon>Viridiplantae</taxon>
        <taxon>Streptophyta</taxon>
        <taxon>Embryophyta</taxon>
        <taxon>Tracheophyta</taxon>
        <taxon>Spermatophyta</taxon>
        <taxon>Magnoliopsida</taxon>
        <taxon>eudicotyledons</taxon>
        <taxon>Gunneridae</taxon>
        <taxon>Pentapetalae</taxon>
        <taxon>rosids</taxon>
        <taxon>fabids</taxon>
        <taxon>Malpighiales</taxon>
        <taxon>Euphorbiaceae</taxon>
        <taxon>Crotonoideae</taxon>
        <taxon>Micrandreae</taxon>
        <taxon>Hevea</taxon>
    </lineage>
</organism>
<comment type="similarity">
    <text evidence="1">Belongs to the peptidase M20 family.</text>
</comment>
<gene>
    <name evidence="6" type="ORF">P3X46_007664</name>
</gene>
<feature type="chain" id="PRO_5045757281" description="Peptidase M20 dimerisation domain-containing protein" evidence="4">
    <location>
        <begin position="30"/>
        <end position="501"/>
    </location>
</feature>
<accession>A0ABQ9MU85</accession>
<dbReference type="InterPro" id="IPR017439">
    <property type="entry name" value="Amidohydrolase"/>
</dbReference>
<dbReference type="Gene3D" id="3.40.630.10">
    <property type="entry name" value="Zn peptidases"/>
    <property type="match status" value="1"/>
</dbReference>
<evidence type="ECO:0000256" key="3">
    <source>
        <dbReference type="ARBA" id="ARBA00022801"/>
    </source>
</evidence>
<evidence type="ECO:0000256" key="1">
    <source>
        <dbReference type="ARBA" id="ARBA00006153"/>
    </source>
</evidence>
<dbReference type="PANTHER" id="PTHR11014">
    <property type="entry name" value="PEPTIDASE M20 FAMILY MEMBER"/>
    <property type="match status" value="1"/>
</dbReference>
<protein>
    <recommendedName>
        <fullName evidence="5">Peptidase M20 dimerisation domain-containing protein</fullName>
    </recommendedName>
</protein>
<dbReference type="Proteomes" id="UP001174677">
    <property type="component" value="Chromosome 4"/>
</dbReference>
<feature type="domain" description="Peptidase M20 dimerisation" evidence="5">
    <location>
        <begin position="281"/>
        <end position="372"/>
    </location>
</feature>
<evidence type="ECO:0000313" key="7">
    <source>
        <dbReference type="Proteomes" id="UP001174677"/>
    </source>
</evidence>
<evidence type="ECO:0000259" key="5">
    <source>
        <dbReference type="Pfam" id="PF07687"/>
    </source>
</evidence>
<dbReference type="PANTHER" id="PTHR11014:SF119">
    <property type="entry name" value="IAA-AMINO ACID HYDROLASE ILR1-LIKE 1"/>
    <property type="match status" value="1"/>
</dbReference>
<keyword evidence="3" id="KW-0378">Hydrolase</keyword>
<dbReference type="PROSITE" id="PS51257">
    <property type="entry name" value="PROKAR_LIPOPROTEIN"/>
    <property type="match status" value="1"/>
</dbReference>
<comment type="caution">
    <text evidence="6">The sequence shown here is derived from an EMBL/GenBank/DDBJ whole genome shotgun (WGS) entry which is preliminary data.</text>
</comment>
<dbReference type="InterPro" id="IPR011650">
    <property type="entry name" value="Peptidase_M20_dimer"/>
</dbReference>
<dbReference type="SUPFAM" id="SSF55031">
    <property type="entry name" value="Bacterial exopeptidase dimerisation domain"/>
    <property type="match status" value="1"/>
</dbReference>
<name>A0ABQ9MU85_HEVBR</name>
<evidence type="ECO:0000256" key="4">
    <source>
        <dbReference type="SAM" id="SignalP"/>
    </source>
</evidence>
<dbReference type="SUPFAM" id="SSF53187">
    <property type="entry name" value="Zn-dependent exopeptidases"/>
    <property type="match status" value="1"/>
</dbReference>
<dbReference type="Pfam" id="PF07687">
    <property type="entry name" value="M20_dimer"/>
    <property type="match status" value="1"/>
</dbReference>
<dbReference type="InterPro" id="IPR036264">
    <property type="entry name" value="Bact_exopeptidase_dim_dom"/>
</dbReference>
<dbReference type="NCBIfam" id="TIGR01891">
    <property type="entry name" value="amidohydrolases"/>
    <property type="match status" value="1"/>
</dbReference>
<dbReference type="CDD" id="cd08017">
    <property type="entry name" value="M20_IAA_Hyd"/>
    <property type="match status" value="1"/>
</dbReference>
<feature type="signal peptide" evidence="4">
    <location>
        <begin position="1"/>
        <end position="29"/>
    </location>
</feature>
<dbReference type="Gene3D" id="3.30.70.360">
    <property type="match status" value="1"/>
</dbReference>
<reference evidence="6" key="1">
    <citation type="journal article" date="2023" name="Plant Biotechnol. J.">
        <title>Chromosome-level wild Hevea brasiliensis genome provides new tools for genomic-assisted breeding and valuable loci to elevate rubber yield.</title>
        <authorList>
            <person name="Cheng H."/>
            <person name="Song X."/>
            <person name="Hu Y."/>
            <person name="Wu T."/>
            <person name="Yang Q."/>
            <person name="An Z."/>
            <person name="Feng S."/>
            <person name="Deng Z."/>
            <person name="Wu W."/>
            <person name="Zeng X."/>
            <person name="Tu M."/>
            <person name="Wang X."/>
            <person name="Huang H."/>
        </authorList>
    </citation>
    <scope>NUCLEOTIDE SEQUENCE</scope>
    <source>
        <strain evidence="6">MT/VB/25A 57/8</strain>
    </source>
</reference>
<evidence type="ECO:0000313" key="6">
    <source>
        <dbReference type="EMBL" id="KAJ9183859.1"/>
    </source>
</evidence>
<proteinExistence type="inferred from homology"/>
<evidence type="ECO:0000256" key="2">
    <source>
        <dbReference type="ARBA" id="ARBA00022729"/>
    </source>
</evidence>
<keyword evidence="2 4" id="KW-0732">Signal</keyword>
<dbReference type="InterPro" id="IPR044757">
    <property type="entry name" value="ILR1-like_Hyd"/>
</dbReference>
<keyword evidence="7" id="KW-1185">Reference proteome</keyword>
<dbReference type="InterPro" id="IPR002933">
    <property type="entry name" value="Peptidase_M20"/>
</dbReference>